<organism evidence="1 2">
    <name type="scientific">Mytilus edulis</name>
    <name type="common">Blue mussel</name>
    <dbReference type="NCBI Taxonomy" id="6550"/>
    <lineage>
        <taxon>Eukaryota</taxon>
        <taxon>Metazoa</taxon>
        <taxon>Spiralia</taxon>
        <taxon>Lophotrochozoa</taxon>
        <taxon>Mollusca</taxon>
        <taxon>Bivalvia</taxon>
        <taxon>Autobranchia</taxon>
        <taxon>Pteriomorphia</taxon>
        <taxon>Mytilida</taxon>
        <taxon>Mytiloidea</taxon>
        <taxon>Mytilidae</taxon>
        <taxon>Mytilinae</taxon>
        <taxon>Mytilus</taxon>
    </lineage>
</organism>
<proteinExistence type="predicted"/>
<comment type="caution">
    <text evidence="1">The sequence shown here is derived from an EMBL/GenBank/DDBJ whole genome shotgun (WGS) entry which is preliminary data.</text>
</comment>
<evidence type="ECO:0000313" key="2">
    <source>
        <dbReference type="Proteomes" id="UP000683360"/>
    </source>
</evidence>
<reference evidence="1" key="1">
    <citation type="submission" date="2021-03" db="EMBL/GenBank/DDBJ databases">
        <authorList>
            <person name="Bekaert M."/>
        </authorList>
    </citation>
    <scope>NUCLEOTIDE SEQUENCE</scope>
</reference>
<protein>
    <submittedName>
        <fullName evidence="1">Uncharacterized protein</fullName>
    </submittedName>
</protein>
<accession>A0A8S3UZ55</accession>
<keyword evidence="2" id="KW-1185">Reference proteome</keyword>
<dbReference type="OrthoDB" id="6112280at2759"/>
<dbReference type="EMBL" id="CAJPWZ010003064">
    <property type="protein sequence ID" value="CAG2250776.1"/>
    <property type="molecule type" value="Genomic_DNA"/>
</dbReference>
<name>A0A8S3UZ55_MYTED</name>
<dbReference type="AlphaFoldDB" id="A0A8S3UZ55"/>
<gene>
    <name evidence="1" type="ORF">MEDL_62454</name>
</gene>
<sequence length="178" mass="20119">MSNCVEYNGLPPFKVKPHTEIPLNVEYEEGNRFDLFAMRVMMPVLDNIPHHLHDAVTIESSVRHSGRQTVREIASKISESFMYDIGFFSATAKIRPVSIEILLLTSLAANTCGPTTNPFSGQRYRHNFFNIRQRDIEGGGAELPCTYTLKTCNAKFEDAMHVLEEHLGINSLDNKLYA</sequence>
<dbReference type="Proteomes" id="UP000683360">
    <property type="component" value="Unassembled WGS sequence"/>
</dbReference>
<evidence type="ECO:0000313" key="1">
    <source>
        <dbReference type="EMBL" id="CAG2250776.1"/>
    </source>
</evidence>